<accession>A0AAW0EH88</accession>
<evidence type="ECO:0000259" key="2">
    <source>
        <dbReference type="SMART" id="SM00731"/>
    </source>
</evidence>
<feature type="compositionally biased region" description="Basic residues" evidence="1">
    <location>
        <begin position="127"/>
        <end position="138"/>
    </location>
</feature>
<dbReference type="AlphaFoldDB" id="A0AAW0EH88"/>
<dbReference type="Pfam" id="PF10263">
    <property type="entry name" value="SprT-like"/>
    <property type="match status" value="1"/>
</dbReference>
<evidence type="ECO:0000313" key="3">
    <source>
        <dbReference type="EMBL" id="KAK7064702.1"/>
    </source>
</evidence>
<organism evidence="3 4">
    <name type="scientific">Favolaschia claudopus</name>
    <dbReference type="NCBI Taxonomy" id="2862362"/>
    <lineage>
        <taxon>Eukaryota</taxon>
        <taxon>Fungi</taxon>
        <taxon>Dikarya</taxon>
        <taxon>Basidiomycota</taxon>
        <taxon>Agaricomycotina</taxon>
        <taxon>Agaricomycetes</taxon>
        <taxon>Agaricomycetidae</taxon>
        <taxon>Agaricales</taxon>
        <taxon>Marasmiineae</taxon>
        <taxon>Mycenaceae</taxon>
        <taxon>Favolaschia</taxon>
    </lineage>
</organism>
<name>A0AAW0EH88_9AGAR</name>
<feature type="region of interest" description="Disordered" evidence="1">
    <location>
        <begin position="1"/>
        <end position="289"/>
    </location>
</feature>
<evidence type="ECO:0000256" key="1">
    <source>
        <dbReference type="SAM" id="MobiDB-lite"/>
    </source>
</evidence>
<evidence type="ECO:0000313" key="4">
    <source>
        <dbReference type="Proteomes" id="UP001362999"/>
    </source>
</evidence>
<protein>
    <submittedName>
        <fullName evidence="3">HMG box-containing protein C19G7.04</fullName>
    </submittedName>
</protein>
<feature type="compositionally biased region" description="Basic residues" evidence="1">
    <location>
        <begin position="173"/>
        <end position="186"/>
    </location>
</feature>
<reference evidence="3 4" key="1">
    <citation type="journal article" date="2024" name="J Genomics">
        <title>Draft genome sequencing and assembly of Favolaschia claudopus CIRM-BRFM 2984 isolated from oak limbs.</title>
        <authorList>
            <person name="Navarro D."/>
            <person name="Drula E."/>
            <person name="Chaduli D."/>
            <person name="Cazenave R."/>
            <person name="Ahrendt S."/>
            <person name="Wang J."/>
            <person name="Lipzen A."/>
            <person name="Daum C."/>
            <person name="Barry K."/>
            <person name="Grigoriev I.V."/>
            <person name="Favel A."/>
            <person name="Rosso M.N."/>
            <person name="Martin F."/>
        </authorList>
    </citation>
    <scope>NUCLEOTIDE SEQUENCE [LARGE SCALE GENOMIC DNA]</scope>
    <source>
        <strain evidence="3 4">CIRM-BRFM 2984</strain>
    </source>
</reference>
<dbReference type="PANTHER" id="PTHR23099">
    <property type="entry name" value="TRANSCRIPTIONAL REGULATOR"/>
    <property type="match status" value="1"/>
</dbReference>
<dbReference type="PANTHER" id="PTHR23099:SF0">
    <property type="entry name" value="GERM CELL NUCLEAR ACIDIC PROTEIN"/>
    <property type="match status" value="1"/>
</dbReference>
<dbReference type="GO" id="GO:0005634">
    <property type="term" value="C:nucleus"/>
    <property type="evidence" value="ECO:0007669"/>
    <property type="project" value="TreeGrafter"/>
</dbReference>
<dbReference type="SMART" id="SM00731">
    <property type="entry name" value="SprT"/>
    <property type="match status" value="1"/>
</dbReference>
<sequence>MTSRARITRRGAARVSTGWDGKEVVPDSEEEYEKALALAENKESNVIEISSDEDEPLNSRGRAQDPSLKLPGAWFEDATPRRGSSSPSKTGRPTPRTLGTPTSSKKTTTTPSRKPNVPQHPGTPTSSKKKANVPHHPRTPVSSKKIAPPQISQRISEDATEDQVVVTPPTRKVPAKRTPSPRKPARKGLEVYAIADDSDDDVEFVSGPTPTHSPRPTHRKTNPPARQRVLSSEETGETSDSLDTSSSVAGSVSTRSSYDATCSDKYARHYNPPPNLRVPSVKPWGRDRPRNDKEMIAFAKHREEERVAYCVTYAYQVYQYLNRRVFDNRLPPLGEIDLKWSRRLNTTAGRARFHRNREGQEHSEIELATKILDADDRIRNTLSHEMCHLACWIIDDQINESHGPLFNKWARLVEKRDSDIEIKIEHTYDITYKFKWRCLDCDGITGRHTKSLDPTVKRCKFCKVGQLVADFDEPMVSKQKAAPQASPRRPVPRPASPVFIDLSVDSSDEEEDEESPSVSFVQKEIYVVEDSNNDNEDTTITNLAKRFGGITIAHNVCSHARAKFSQRVVKSSH</sequence>
<keyword evidence="4" id="KW-1185">Reference proteome</keyword>
<feature type="compositionally biased region" description="Basic residues" evidence="1">
    <location>
        <begin position="1"/>
        <end position="12"/>
    </location>
</feature>
<feature type="compositionally biased region" description="Low complexity" evidence="1">
    <location>
        <begin position="230"/>
        <end position="257"/>
    </location>
</feature>
<feature type="region of interest" description="Disordered" evidence="1">
    <location>
        <begin position="476"/>
        <end position="499"/>
    </location>
</feature>
<feature type="compositionally biased region" description="Low complexity" evidence="1">
    <location>
        <begin position="90"/>
        <end position="115"/>
    </location>
</feature>
<dbReference type="GO" id="GO:0006950">
    <property type="term" value="P:response to stress"/>
    <property type="evidence" value="ECO:0007669"/>
    <property type="project" value="UniProtKB-ARBA"/>
</dbReference>
<proteinExistence type="predicted"/>
<dbReference type="EMBL" id="JAWWNJ010000001">
    <property type="protein sequence ID" value="KAK7064702.1"/>
    <property type="molecule type" value="Genomic_DNA"/>
</dbReference>
<gene>
    <name evidence="3" type="ORF">R3P38DRAFT_2826040</name>
</gene>
<feature type="domain" description="SprT-like" evidence="2">
    <location>
        <begin position="311"/>
        <end position="469"/>
    </location>
</feature>
<dbReference type="InterPro" id="IPR006640">
    <property type="entry name" value="SprT-like_domain"/>
</dbReference>
<comment type="caution">
    <text evidence="3">The sequence shown here is derived from an EMBL/GenBank/DDBJ whole genome shotgun (WGS) entry which is preliminary data.</text>
</comment>
<dbReference type="Proteomes" id="UP001362999">
    <property type="component" value="Unassembled WGS sequence"/>
</dbReference>